<dbReference type="InterPro" id="IPR027417">
    <property type="entry name" value="P-loop_NTPase"/>
</dbReference>
<comment type="similarity">
    <text evidence="8 10">Belongs to the adenylosuccinate synthetase family.</text>
</comment>
<feature type="binding site" evidence="8">
    <location>
        <position position="14"/>
    </location>
    <ligand>
        <name>Mg(2+)</name>
        <dbReference type="ChEBI" id="CHEBI:18420"/>
    </ligand>
</feature>
<comment type="catalytic activity">
    <reaction evidence="8 10">
        <text>IMP + L-aspartate + GTP = N(6)-(1,2-dicarboxyethyl)-AMP + GDP + phosphate + 2 H(+)</text>
        <dbReference type="Rhea" id="RHEA:15753"/>
        <dbReference type="ChEBI" id="CHEBI:15378"/>
        <dbReference type="ChEBI" id="CHEBI:29991"/>
        <dbReference type="ChEBI" id="CHEBI:37565"/>
        <dbReference type="ChEBI" id="CHEBI:43474"/>
        <dbReference type="ChEBI" id="CHEBI:57567"/>
        <dbReference type="ChEBI" id="CHEBI:58053"/>
        <dbReference type="ChEBI" id="CHEBI:58189"/>
        <dbReference type="EC" id="6.3.4.4"/>
    </reaction>
</comment>
<feature type="active site" evidence="9">
    <location>
        <position position="139"/>
    </location>
</feature>
<feature type="active site" description="Proton acceptor" evidence="8">
    <location>
        <position position="14"/>
    </location>
</feature>
<dbReference type="Gene3D" id="3.40.440.10">
    <property type="entry name" value="Adenylosuccinate Synthetase, subunit A, domain 1"/>
    <property type="match status" value="1"/>
</dbReference>
<feature type="binding site" description="in other chain" evidence="8">
    <location>
        <position position="128"/>
    </location>
    <ligand>
        <name>IMP</name>
        <dbReference type="ChEBI" id="CHEBI:58053"/>
        <note>ligand shared between dimeric partners</note>
    </ligand>
</feature>
<dbReference type="OrthoDB" id="5288032at2"/>
<keyword evidence="3 8" id="KW-0479">Metal-binding</keyword>
<feature type="binding site" description="in other chain" evidence="8">
    <location>
        <position position="218"/>
    </location>
    <ligand>
        <name>IMP</name>
        <dbReference type="ChEBI" id="CHEBI:58053"/>
        <note>ligand shared between dimeric partners</note>
    </ligand>
</feature>
<feature type="binding site" evidence="8">
    <location>
        <begin position="325"/>
        <end position="327"/>
    </location>
    <ligand>
        <name>GTP</name>
        <dbReference type="ChEBI" id="CHEBI:37565"/>
    </ligand>
</feature>
<dbReference type="FunFam" id="3.90.170.10:FF:000001">
    <property type="entry name" value="Adenylosuccinate synthetase"/>
    <property type="match status" value="1"/>
</dbReference>
<evidence type="ECO:0000256" key="10">
    <source>
        <dbReference type="RuleBase" id="RU000520"/>
    </source>
</evidence>
<protein>
    <recommendedName>
        <fullName evidence="8 10">Adenylosuccinate synthetase</fullName>
        <shortName evidence="8">AMPSase</shortName>
        <shortName evidence="8">AdSS</shortName>
        <ecNumber evidence="8 10">6.3.4.4</ecNumber>
    </recommendedName>
    <alternativeName>
        <fullName evidence="8">IMP--aspartate ligase</fullName>
    </alternativeName>
</protein>
<dbReference type="AlphaFoldDB" id="A0A1Y6BQ28"/>
<feature type="binding site" evidence="8">
    <location>
        <position position="142"/>
    </location>
    <ligand>
        <name>IMP</name>
        <dbReference type="ChEBI" id="CHEBI:58053"/>
        <note>ligand shared between dimeric partners</note>
    </ligand>
</feature>
<name>A0A1Y6BQ28_9BACT</name>
<dbReference type="Gene3D" id="3.90.170.10">
    <property type="entry name" value="Adenylosuccinate Synthetase, subunit A, domain 3"/>
    <property type="match status" value="1"/>
</dbReference>
<comment type="subunit">
    <text evidence="1 8">Homodimer.</text>
</comment>
<comment type="function">
    <text evidence="8">Plays an important role in the de novo pathway of purine nucleotide biosynthesis. Catalyzes the first committed step in the biosynthesis of AMP from IMP.</text>
</comment>
<feature type="binding site" description="in other chain" evidence="8">
    <location>
        <begin position="14"/>
        <end position="17"/>
    </location>
    <ligand>
        <name>IMP</name>
        <dbReference type="ChEBI" id="CHEBI:58053"/>
        <note>ligand shared between dimeric partners</note>
    </ligand>
</feature>
<dbReference type="PANTHER" id="PTHR11846:SF0">
    <property type="entry name" value="ADENYLOSUCCINATE SYNTHETASE"/>
    <property type="match status" value="1"/>
</dbReference>
<evidence type="ECO:0000313" key="12">
    <source>
        <dbReference type="Proteomes" id="UP000192907"/>
    </source>
</evidence>
<dbReference type="GO" id="GO:0005525">
    <property type="term" value="F:GTP binding"/>
    <property type="evidence" value="ECO:0007669"/>
    <property type="project" value="UniProtKB-UniRule"/>
</dbReference>
<evidence type="ECO:0000256" key="3">
    <source>
        <dbReference type="ARBA" id="ARBA00022723"/>
    </source>
</evidence>
<dbReference type="PROSITE" id="PS01266">
    <property type="entry name" value="ADENYLOSUCCIN_SYN_1"/>
    <property type="match status" value="1"/>
</dbReference>
<dbReference type="SUPFAM" id="SSF52540">
    <property type="entry name" value="P-loop containing nucleoside triphosphate hydrolases"/>
    <property type="match status" value="1"/>
</dbReference>
<evidence type="ECO:0000256" key="1">
    <source>
        <dbReference type="ARBA" id="ARBA00011738"/>
    </source>
</evidence>
<dbReference type="InterPro" id="IPR001114">
    <property type="entry name" value="Adenylosuccinate_synthetase"/>
</dbReference>
<feature type="binding site" evidence="8">
    <location>
        <position position="299"/>
    </location>
    <ligand>
        <name>GTP</name>
        <dbReference type="ChEBI" id="CHEBI:37565"/>
    </ligand>
</feature>
<dbReference type="GO" id="GO:0005737">
    <property type="term" value="C:cytoplasm"/>
    <property type="evidence" value="ECO:0007669"/>
    <property type="project" value="UniProtKB-SubCell"/>
</dbReference>
<keyword evidence="6 8" id="KW-0460">Magnesium</keyword>
<dbReference type="UniPathway" id="UPA00075">
    <property type="reaction ID" value="UER00335"/>
</dbReference>
<dbReference type="InterPro" id="IPR042111">
    <property type="entry name" value="Adenylosuccinate_synth_dom3"/>
</dbReference>
<dbReference type="HAMAP" id="MF_00011">
    <property type="entry name" value="Adenylosucc_synth"/>
    <property type="match status" value="1"/>
</dbReference>
<feature type="binding site" evidence="8">
    <location>
        <begin position="41"/>
        <end position="43"/>
    </location>
    <ligand>
        <name>GTP</name>
        <dbReference type="ChEBI" id="CHEBI:37565"/>
    </ligand>
</feature>
<evidence type="ECO:0000256" key="8">
    <source>
        <dbReference type="HAMAP-Rule" id="MF_00011"/>
    </source>
</evidence>
<keyword evidence="12" id="KW-1185">Reference proteome</keyword>
<feature type="binding site" evidence="8">
    <location>
        <begin position="408"/>
        <end position="410"/>
    </location>
    <ligand>
        <name>GTP</name>
        <dbReference type="ChEBI" id="CHEBI:37565"/>
    </ligand>
</feature>
<dbReference type="PANTHER" id="PTHR11846">
    <property type="entry name" value="ADENYLOSUCCINATE SYNTHETASE"/>
    <property type="match status" value="1"/>
</dbReference>
<dbReference type="STRING" id="1513793.SAMN06296036_107176"/>
<dbReference type="RefSeq" id="WP_132318327.1">
    <property type="nucleotide sequence ID" value="NZ_FWZT01000007.1"/>
</dbReference>
<organism evidence="11 12">
    <name type="scientific">Pseudobacteriovorax antillogorgiicola</name>
    <dbReference type="NCBI Taxonomy" id="1513793"/>
    <lineage>
        <taxon>Bacteria</taxon>
        <taxon>Pseudomonadati</taxon>
        <taxon>Bdellovibrionota</taxon>
        <taxon>Oligoflexia</taxon>
        <taxon>Oligoflexales</taxon>
        <taxon>Pseudobacteriovoracaceae</taxon>
        <taxon>Pseudobacteriovorax</taxon>
    </lineage>
</organism>
<feature type="binding site" evidence="8">
    <location>
        <begin position="13"/>
        <end position="19"/>
    </location>
    <ligand>
        <name>GTP</name>
        <dbReference type="ChEBI" id="CHEBI:37565"/>
    </ligand>
</feature>
<dbReference type="PROSITE" id="PS00513">
    <property type="entry name" value="ADENYLOSUCCIN_SYN_2"/>
    <property type="match status" value="1"/>
</dbReference>
<comment type="cofactor">
    <cofactor evidence="8">
        <name>Mg(2+)</name>
        <dbReference type="ChEBI" id="CHEBI:18420"/>
    </cofactor>
    <text evidence="8">Binds 1 Mg(2+) ion per subunit.</text>
</comment>
<feature type="active site" description="Proton donor" evidence="8">
    <location>
        <position position="42"/>
    </location>
</feature>
<evidence type="ECO:0000256" key="2">
    <source>
        <dbReference type="ARBA" id="ARBA00022598"/>
    </source>
</evidence>
<feature type="binding site" description="in other chain" evidence="8">
    <location>
        <position position="297"/>
    </location>
    <ligand>
        <name>IMP</name>
        <dbReference type="ChEBI" id="CHEBI:58053"/>
        <note>ligand shared between dimeric partners</note>
    </ligand>
</feature>
<keyword evidence="4 8" id="KW-0547">Nucleotide-binding</keyword>
<evidence type="ECO:0000256" key="5">
    <source>
        <dbReference type="ARBA" id="ARBA00022755"/>
    </source>
</evidence>
<keyword evidence="5 8" id="KW-0658">Purine biosynthesis</keyword>
<feature type="binding site" evidence="8">
    <location>
        <position position="41"/>
    </location>
    <ligand>
        <name>Mg(2+)</name>
        <dbReference type="ChEBI" id="CHEBI:18420"/>
    </ligand>
</feature>
<feature type="binding site" evidence="8">
    <location>
        <begin position="293"/>
        <end position="299"/>
    </location>
    <ligand>
        <name>substrate</name>
    </ligand>
</feature>
<accession>A0A1Y6BQ28</accession>
<gene>
    <name evidence="8" type="primary">purA</name>
    <name evidence="11" type="ORF">SAMN06296036_107176</name>
</gene>
<dbReference type="CDD" id="cd03108">
    <property type="entry name" value="AdSS"/>
    <property type="match status" value="1"/>
</dbReference>
<evidence type="ECO:0000256" key="6">
    <source>
        <dbReference type="ARBA" id="ARBA00022842"/>
    </source>
</evidence>
<dbReference type="Proteomes" id="UP000192907">
    <property type="component" value="Unassembled WGS sequence"/>
</dbReference>
<evidence type="ECO:0000256" key="7">
    <source>
        <dbReference type="ARBA" id="ARBA00023134"/>
    </source>
</evidence>
<dbReference type="NCBIfam" id="TIGR00184">
    <property type="entry name" value="purA"/>
    <property type="match status" value="1"/>
</dbReference>
<comment type="subcellular location">
    <subcellularLocation>
        <location evidence="8">Cytoplasm</location>
    </subcellularLocation>
</comment>
<dbReference type="GO" id="GO:0046040">
    <property type="term" value="P:IMP metabolic process"/>
    <property type="evidence" value="ECO:0007669"/>
    <property type="project" value="TreeGrafter"/>
</dbReference>
<dbReference type="GO" id="GO:0004019">
    <property type="term" value="F:adenylosuccinate synthase activity"/>
    <property type="evidence" value="ECO:0007669"/>
    <property type="project" value="UniProtKB-UniRule"/>
</dbReference>
<evidence type="ECO:0000256" key="4">
    <source>
        <dbReference type="ARBA" id="ARBA00022741"/>
    </source>
</evidence>
<dbReference type="EMBL" id="FWZT01000007">
    <property type="protein sequence ID" value="SMF22248.1"/>
    <property type="molecule type" value="Genomic_DNA"/>
</dbReference>
<proteinExistence type="inferred from homology"/>
<sequence>MGNVTILVGAQWGDEGKGKWIDILAKDSDIVARYQGGNNAGHTLYVDGEKVVLHQIPSGIFQDKTCALTAGVVVNPSQLVDEIQKVAHHTKLTPSNLWLSARAHVITPWHIYLDGKREAESDQPIGTTKRGIGPTYAEKANRTGLRLGDYVDEARRKQWLEMMTKRFPEFSANLKNQAADWEAFHGAASALGPYVVDAEAKLRADVKAGKRLLLEGAQGALLDINHGTYPFVTSSSTAAGGAFSSLGLSPRYIDKIYGVAKAYLTRVGEGPFPTELFDDTGKKMAEKGHEFGATTGRPRRCGWLDGVALRYCVDANGFDGIILNKMDILSDFDELKIAVAYEHPELGEIKDFPWSFEVLKDCKPIYKTVKGWSGDIPNSGSMDQLPQEALDYIKEIEQIIDAPVSHVGTGVNRQDALFR</sequence>
<dbReference type="GO" id="GO:0000287">
    <property type="term" value="F:magnesium ion binding"/>
    <property type="evidence" value="ECO:0007669"/>
    <property type="project" value="UniProtKB-UniRule"/>
</dbReference>
<evidence type="ECO:0000313" key="11">
    <source>
        <dbReference type="EMBL" id="SMF22248.1"/>
    </source>
</evidence>
<feature type="binding site" description="in other chain" evidence="8">
    <location>
        <position position="233"/>
    </location>
    <ligand>
        <name>IMP</name>
        <dbReference type="ChEBI" id="CHEBI:58053"/>
        <note>ligand shared between dimeric partners</note>
    </ligand>
</feature>
<evidence type="ECO:0000256" key="9">
    <source>
        <dbReference type="PROSITE-ProRule" id="PRU10134"/>
    </source>
</evidence>
<dbReference type="EC" id="6.3.4.4" evidence="8 10"/>
<keyword evidence="8" id="KW-0963">Cytoplasm</keyword>
<keyword evidence="2 8" id="KW-0436">Ligase</keyword>
<dbReference type="InterPro" id="IPR042109">
    <property type="entry name" value="Adenylosuccinate_synth_dom1"/>
</dbReference>
<keyword evidence="7 8" id="KW-0342">GTP-binding</keyword>
<reference evidence="12" key="1">
    <citation type="submission" date="2017-04" db="EMBL/GenBank/DDBJ databases">
        <authorList>
            <person name="Varghese N."/>
            <person name="Submissions S."/>
        </authorList>
    </citation>
    <scope>NUCLEOTIDE SEQUENCE [LARGE SCALE GENOMIC DNA]</scope>
    <source>
        <strain evidence="12">RKEM611</strain>
    </source>
</reference>
<dbReference type="InterPro" id="IPR033128">
    <property type="entry name" value="Adenylosuccin_syn_Lys_AS"/>
</dbReference>
<comment type="pathway">
    <text evidence="8 10">Purine metabolism; AMP biosynthesis via de novo pathway; AMP from IMP: step 1/2.</text>
</comment>
<dbReference type="InterPro" id="IPR018220">
    <property type="entry name" value="Adenylosuccin_syn_GTP-bd"/>
</dbReference>
<dbReference type="GO" id="GO:0044208">
    <property type="term" value="P:'de novo' AMP biosynthetic process"/>
    <property type="evidence" value="ECO:0007669"/>
    <property type="project" value="UniProtKB-UniRule"/>
</dbReference>
<feature type="binding site" description="in other chain" evidence="8">
    <location>
        <begin position="39"/>
        <end position="42"/>
    </location>
    <ligand>
        <name>IMP</name>
        <dbReference type="ChEBI" id="CHEBI:58053"/>
        <note>ligand shared between dimeric partners</note>
    </ligand>
</feature>
<dbReference type="SMART" id="SM00788">
    <property type="entry name" value="Adenylsucc_synt"/>
    <property type="match status" value="1"/>
</dbReference>
<dbReference type="Pfam" id="PF00709">
    <property type="entry name" value="Adenylsucc_synt"/>
    <property type="match status" value="1"/>
</dbReference>
<dbReference type="NCBIfam" id="NF002223">
    <property type="entry name" value="PRK01117.1"/>
    <property type="match status" value="1"/>
</dbReference>
<dbReference type="InterPro" id="IPR042110">
    <property type="entry name" value="Adenylosuccinate_synth_dom2"/>
</dbReference>
<dbReference type="Gene3D" id="1.10.300.10">
    <property type="entry name" value="Adenylosuccinate Synthetase, subunit A, domain 2"/>
    <property type="match status" value="1"/>
</dbReference>